<dbReference type="EMBL" id="KZ293672">
    <property type="protein sequence ID" value="PBK88624.1"/>
    <property type="molecule type" value="Genomic_DNA"/>
</dbReference>
<protein>
    <submittedName>
        <fullName evidence="1">Uncharacterized protein</fullName>
    </submittedName>
</protein>
<evidence type="ECO:0000313" key="2">
    <source>
        <dbReference type="Proteomes" id="UP000217790"/>
    </source>
</evidence>
<sequence length="95" mass="10984">MAPSFSSWILQQLSLCTASPKQNITTPMIAKLKKALKLLKDEMDQRRKDIKTWLAQKKPVSIQNMSAAWMTLIFISLKEFWPHLVGKHVLKRLAH</sequence>
<dbReference type="Proteomes" id="UP000217790">
    <property type="component" value="Unassembled WGS sequence"/>
</dbReference>
<accession>A0A2H3D4D9</accession>
<proteinExistence type="predicted"/>
<keyword evidence="2" id="KW-1185">Reference proteome</keyword>
<reference evidence="2" key="1">
    <citation type="journal article" date="2017" name="Nat. Ecol. Evol.">
        <title>Genome expansion and lineage-specific genetic innovations in the forest pathogenic fungi Armillaria.</title>
        <authorList>
            <person name="Sipos G."/>
            <person name="Prasanna A.N."/>
            <person name="Walter M.C."/>
            <person name="O'Connor E."/>
            <person name="Balint B."/>
            <person name="Krizsan K."/>
            <person name="Kiss B."/>
            <person name="Hess J."/>
            <person name="Varga T."/>
            <person name="Slot J."/>
            <person name="Riley R."/>
            <person name="Boka B."/>
            <person name="Rigling D."/>
            <person name="Barry K."/>
            <person name="Lee J."/>
            <person name="Mihaltcheva S."/>
            <person name="LaButti K."/>
            <person name="Lipzen A."/>
            <person name="Waldron R."/>
            <person name="Moloney N.M."/>
            <person name="Sperisen C."/>
            <person name="Kredics L."/>
            <person name="Vagvoelgyi C."/>
            <person name="Patrignani A."/>
            <person name="Fitzpatrick D."/>
            <person name="Nagy I."/>
            <person name="Doyle S."/>
            <person name="Anderson J.B."/>
            <person name="Grigoriev I.V."/>
            <person name="Gueldener U."/>
            <person name="Muensterkoetter M."/>
            <person name="Nagy L.G."/>
        </authorList>
    </citation>
    <scope>NUCLEOTIDE SEQUENCE [LARGE SCALE GENOMIC DNA]</scope>
    <source>
        <strain evidence="2">Ar21-2</strain>
    </source>
</reference>
<organism evidence="1 2">
    <name type="scientific">Armillaria gallica</name>
    <name type="common">Bulbous honey fungus</name>
    <name type="synonym">Armillaria bulbosa</name>
    <dbReference type="NCBI Taxonomy" id="47427"/>
    <lineage>
        <taxon>Eukaryota</taxon>
        <taxon>Fungi</taxon>
        <taxon>Dikarya</taxon>
        <taxon>Basidiomycota</taxon>
        <taxon>Agaricomycotina</taxon>
        <taxon>Agaricomycetes</taxon>
        <taxon>Agaricomycetidae</taxon>
        <taxon>Agaricales</taxon>
        <taxon>Marasmiineae</taxon>
        <taxon>Physalacriaceae</taxon>
        <taxon>Armillaria</taxon>
    </lineage>
</organism>
<gene>
    <name evidence="1" type="ORF">ARMGADRAFT_1084585</name>
</gene>
<dbReference type="InParanoid" id="A0A2H3D4D9"/>
<dbReference type="OrthoDB" id="2951680at2759"/>
<name>A0A2H3D4D9_ARMGA</name>
<dbReference type="AlphaFoldDB" id="A0A2H3D4D9"/>
<evidence type="ECO:0000313" key="1">
    <source>
        <dbReference type="EMBL" id="PBK88624.1"/>
    </source>
</evidence>